<proteinExistence type="predicted"/>
<dbReference type="AlphaFoldDB" id="A0A284VSY9"/>
<name>A0A284VSY9_9EURY</name>
<organism evidence="1 2">
    <name type="scientific">Candidatus Methanoperedens nitratireducens</name>
    <dbReference type="NCBI Taxonomy" id="1392998"/>
    <lineage>
        <taxon>Archaea</taxon>
        <taxon>Methanobacteriati</taxon>
        <taxon>Methanobacteriota</taxon>
        <taxon>Stenosarchaea group</taxon>
        <taxon>Methanomicrobia</taxon>
        <taxon>Methanosarcinales</taxon>
        <taxon>ANME-2 cluster</taxon>
        <taxon>Candidatus Methanoperedentaceae</taxon>
        <taxon>Candidatus Methanoperedens</taxon>
    </lineage>
</organism>
<dbReference type="Proteomes" id="UP000218615">
    <property type="component" value="Unassembled WGS sequence"/>
</dbReference>
<gene>
    <name evidence="1" type="ORF">MNV_670013</name>
</gene>
<evidence type="ECO:0000313" key="2">
    <source>
        <dbReference type="Proteomes" id="UP000218615"/>
    </source>
</evidence>
<evidence type="ECO:0000313" key="1">
    <source>
        <dbReference type="EMBL" id="SNQ62307.1"/>
    </source>
</evidence>
<dbReference type="EMBL" id="FZMP01000215">
    <property type="protein sequence ID" value="SNQ62307.1"/>
    <property type="molecule type" value="Genomic_DNA"/>
</dbReference>
<sequence length="70" mass="8226">MLFHKGKEITGERSNVLITDGLPSYHNAFYWEFYTNTRPQSQHINTIKLDGDMTITRWRGQTERLGIGKR</sequence>
<protein>
    <submittedName>
        <fullName evidence="1">Uncharacterized protein</fullName>
    </submittedName>
</protein>
<reference evidence="2" key="1">
    <citation type="submission" date="2017-06" db="EMBL/GenBank/DDBJ databases">
        <authorList>
            <person name="Cremers G."/>
        </authorList>
    </citation>
    <scope>NUCLEOTIDE SEQUENCE [LARGE SCALE GENOMIC DNA]</scope>
</reference>
<keyword evidence="2" id="KW-1185">Reference proteome</keyword>
<accession>A0A284VSY9</accession>